<dbReference type="AlphaFoldDB" id="A0A6A6VE50"/>
<evidence type="ECO:0000313" key="4">
    <source>
        <dbReference type="EMBL" id="KAF2748835.1"/>
    </source>
</evidence>
<evidence type="ECO:0000313" key="5">
    <source>
        <dbReference type="Proteomes" id="UP000799440"/>
    </source>
</evidence>
<organism evidence="4 5">
    <name type="scientific">Sporormia fimetaria CBS 119925</name>
    <dbReference type="NCBI Taxonomy" id="1340428"/>
    <lineage>
        <taxon>Eukaryota</taxon>
        <taxon>Fungi</taxon>
        <taxon>Dikarya</taxon>
        <taxon>Ascomycota</taxon>
        <taxon>Pezizomycotina</taxon>
        <taxon>Dothideomycetes</taxon>
        <taxon>Pleosporomycetidae</taxon>
        <taxon>Pleosporales</taxon>
        <taxon>Sporormiaceae</taxon>
        <taxon>Sporormia</taxon>
    </lineage>
</organism>
<evidence type="ECO:0000256" key="2">
    <source>
        <dbReference type="SAM" id="Coils"/>
    </source>
</evidence>
<evidence type="ECO:0000256" key="1">
    <source>
        <dbReference type="ARBA" id="ARBA00005331"/>
    </source>
</evidence>
<keyword evidence="2" id="KW-0175">Coiled coil</keyword>
<name>A0A6A6VE50_9PLEO</name>
<evidence type="ECO:0000259" key="3">
    <source>
        <dbReference type="Pfam" id="PF08614"/>
    </source>
</evidence>
<feature type="domain" description="Autophagy-related protein 16" evidence="3">
    <location>
        <begin position="4"/>
        <end position="87"/>
    </location>
</feature>
<feature type="coiled-coil region" evidence="2">
    <location>
        <begin position="5"/>
        <end position="81"/>
    </location>
</feature>
<dbReference type="Pfam" id="PF08614">
    <property type="entry name" value="ATG16"/>
    <property type="match status" value="1"/>
</dbReference>
<protein>
    <recommendedName>
        <fullName evidence="3">Autophagy-related protein 16 domain-containing protein</fullName>
    </recommendedName>
</protein>
<accession>A0A6A6VE50</accession>
<gene>
    <name evidence="4" type="ORF">M011DRAFT_466593</name>
</gene>
<dbReference type="Proteomes" id="UP000799440">
    <property type="component" value="Unassembled WGS sequence"/>
</dbReference>
<dbReference type="EMBL" id="MU006568">
    <property type="protein sequence ID" value="KAF2748835.1"/>
    <property type="molecule type" value="Genomic_DNA"/>
</dbReference>
<keyword evidence="5" id="KW-1185">Reference proteome</keyword>
<proteinExistence type="inferred from homology"/>
<comment type="similarity">
    <text evidence="1">Belongs to the ATG16 family.</text>
</comment>
<sequence>MKVTETEQKKRIAHLEKVKETLERRMKDRQDELKGKGTFVDEVQNELVALNLQLNMAEQERDKLKQENEELTRRWVEKMEALARKTNESNDAWTGRNRS</sequence>
<dbReference type="Gene3D" id="1.20.5.170">
    <property type="match status" value="1"/>
</dbReference>
<dbReference type="OrthoDB" id="8949486at2759"/>
<reference evidence="4" key="1">
    <citation type="journal article" date="2020" name="Stud. Mycol.">
        <title>101 Dothideomycetes genomes: a test case for predicting lifestyles and emergence of pathogens.</title>
        <authorList>
            <person name="Haridas S."/>
            <person name="Albert R."/>
            <person name="Binder M."/>
            <person name="Bloem J."/>
            <person name="Labutti K."/>
            <person name="Salamov A."/>
            <person name="Andreopoulos B."/>
            <person name="Baker S."/>
            <person name="Barry K."/>
            <person name="Bills G."/>
            <person name="Bluhm B."/>
            <person name="Cannon C."/>
            <person name="Castanera R."/>
            <person name="Culley D."/>
            <person name="Daum C."/>
            <person name="Ezra D."/>
            <person name="Gonzalez J."/>
            <person name="Henrissat B."/>
            <person name="Kuo A."/>
            <person name="Liang C."/>
            <person name="Lipzen A."/>
            <person name="Lutzoni F."/>
            <person name="Magnuson J."/>
            <person name="Mondo S."/>
            <person name="Nolan M."/>
            <person name="Ohm R."/>
            <person name="Pangilinan J."/>
            <person name="Park H.-J."/>
            <person name="Ramirez L."/>
            <person name="Alfaro M."/>
            <person name="Sun H."/>
            <person name="Tritt A."/>
            <person name="Yoshinaga Y."/>
            <person name="Zwiers L.-H."/>
            <person name="Turgeon B."/>
            <person name="Goodwin S."/>
            <person name="Spatafora J."/>
            <person name="Crous P."/>
            <person name="Grigoriev I."/>
        </authorList>
    </citation>
    <scope>NUCLEOTIDE SEQUENCE</scope>
    <source>
        <strain evidence="4">CBS 119925</strain>
    </source>
</reference>
<dbReference type="InterPro" id="IPR013923">
    <property type="entry name" value="Autophagy-rel_prot_16_dom"/>
</dbReference>